<evidence type="ECO:0000256" key="1">
    <source>
        <dbReference type="SAM" id="Coils"/>
    </source>
</evidence>
<dbReference type="Proteomes" id="UP001634394">
    <property type="component" value="Unassembled WGS sequence"/>
</dbReference>
<proteinExistence type="predicted"/>
<name>A0ABD3VBQ9_SINWO</name>
<organism evidence="3 4">
    <name type="scientific">Sinanodonta woodiana</name>
    <name type="common">Chinese pond mussel</name>
    <name type="synonym">Anodonta woodiana</name>
    <dbReference type="NCBI Taxonomy" id="1069815"/>
    <lineage>
        <taxon>Eukaryota</taxon>
        <taxon>Metazoa</taxon>
        <taxon>Spiralia</taxon>
        <taxon>Lophotrochozoa</taxon>
        <taxon>Mollusca</taxon>
        <taxon>Bivalvia</taxon>
        <taxon>Autobranchia</taxon>
        <taxon>Heteroconchia</taxon>
        <taxon>Palaeoheterodonta</taxon>
        <taxon>Unionida</taxon>
        <taxon>Unionoidea</taxon>
        <taxon>Unionidae</taxon>
        <taxon>Unioninae</taxon>
        <taxon>Sinanodonta</taxon>
    </lineage>
</organism>
<keyword evidence="1" id="KW-0175">Coiled coil</keyword>
<protein>
    <submittedName>
        <fullName evidence="3">Uncharacterized protein</fullName>
    </submittedName>
</protein>
<dbReference type="EMBL" id="JBJQND010000013">
    <property type="protein sequence ID" value="KAL3858378.1"/>
    <property type="molecule type" value="Genomic_DNA"/>
</dbReference>
<feature type="coiled-coil region" evidence="1">
    <location>
        <begin position="149"/>
        <end position="202"/>
    </location>
</feature>
<feature type="region of interest" description="Disordered" evidence="2">
    <location>
        <begin position="20"/>
        <end position="96"/>
    </location>
</feature>
<accession>A0ABD3VBQ9</accession>
<comment type="caution">
    <text evidence="3">The sequence shown here is derived from an EMBL/GenBank/DDBJ whole genome shotgun (WGS) entry which is preliminary data.</text>
</comment>
<sequence>MELTSRRRIKHSIKDMDFDFDINDISRASTPTSTFSSKSEGRRREKNYSSDDYKRKIARLKSELDMEKARNKKIHKDKSHDLKQIQEESEKRHQNDLKELEDRLQLEKKEEMKRFEEEVLVKKDKEVQQVLRYKEEEMRQLKLKHSKDKDTAIAKVLETEQKKQEEKEKEFQEQLQKLKVEKDKFEQNLKKKSDEQIKKEKEFMKIKEDYDTELRRILGESKKLALGNLEKLKKAEKALSENYESEDESFILSELVGLSDQIASGTSSRTVSRSLASQSDFLKLDEHNIDALLASVTPSPAASQIHHSSVAPSPASILGHSFVAPSPLHAGIKSRSSSVTSESSKDLVSLLCFLK</sequence>
<evidence type="ECO:0000313" key="4">
    <source>
        <dbReference type="Proteomes" id="UP001634394"/>
    </source>
</evidence>
<feature type="compositionally biased region" description="Polar residues" evidence="2">
    <location>
        <begin position="26"/>
        <end position="38"/>
    </location>
</feature>
<dbReference type="AlphaFoldDB" id="A0ABD3VBQ9"/>
<feature type="compositionally biased region" description="Basic and acidic residues" evidence="2">
    <location>
        <begin position="78"/>
        <end position="96"/>
    </location>
</feature>
<evidence type="ECO:0000313" key="3">
    <source>
        <dbReference type="EMBL" id="KAL3858378.1"/>
    </source>
</evidence>
<gene>
    <name evidence="3" type="ORF">ACJMK2_012969</name>
</gene>
<evidence type="ECO:0000256" key="2">
    <source>
        <dbReference type="SAM" id="MobiDB-lite"/>
    </source>
</evidence>
<feature type="compositionally biased region" description="Basic and acidic residues" evidence="2">
    <location>
        <begin position="39"/>
        <end position="69"/>
    </location>
</feature>
<reference evidence="3 4" key="1">
    <citation type="submission" date="2024-11" db="EMBL/GenBank/DDBJ databases">
        <title>Chromosome-level genome assembly of the freshwater bivalve Anodonta woodiana.</title>
        <authorList>
            <person name="Chen X."/>
        </authorList>
    </citation>
    <scope>NUCLEOTIDE SEQUENCE [LARGE SCALE GENOMIC DNA]</scope>
    <source>
        <strain evidence="3">MN2024</strain>
        <tissue evidence="3">Gills</tissue>
    </source>
</reference>
<keyword evidence="4" id="KW-1185">Reference proteome</keyword>